<dbReference type="PANTHER" id="PTHR40399:SF1">
    <property type="entry name" value="PTS SYSTEM GLUCITOL_SORBITOL-SPECIFIC EIIC COMPONENT"/>
    <property type="match status" value="1"/>
</dbReference>
<dbReference type="InterPro" id="IPR004699">
    <property type="entry name" value="PTS_IID_sorb"/>
</dbReference>
<evidence type="ECO:0000256" key="1">
    <source>
        <dbReference type="SAM" id="Phobius"/>
    </source>
</evidence>
<dbReference type="PROSITE" id="PS51107">
    <property type="entry name" value="PTS_EIIC_TYPE_5"/>
    <property type="match status" value="1"/>
</dbReference>
<keyword evidence="3" id="KW-1185">Reference proteome</keyword>
<dbReference type="Proteomes" id="UP001199296">
    <property type="component" value="Unassembled WGS sequence"/>
</dbReference>
<dbReference type="NCBIfam" id="TIGR00821">
    <property type="entry name" value="EII-GUT"/>
    <property type="match status" value="1"/>
</dbReference>
<keyword evidence="1" id="KW-1133">Transmembrane helix</keyword>
<comment type="caution">
    <text evidence="2">The sequence shown here is derived from an EMBL/GenBank/DDBJ whole genome shotgun (WGS) entry which is preliminary data.</text>
</comment>
<feature type="transmembrane region" description="Helical" evidence="1">
    <location>
        <begin position="21"/>
        <end position="43"/>
    </location>
</feature>
<dbReference type="RefSeq" id="WP_229344552.1">
    <property type="nucleotide sequence ID" value="NZ_JAJFAT010000005.1"/>
</dbReference>
<name>A0AAW4X028_9FIRM</name>
<dbReference type="Pfam" id="PF03608">
    <property type="entry name" value="EII-GUT"/>
    <property type="match status" value="1"/>
</dbReference>
<dbReference type="PIRSF" id="PIRSF038321">
    <property type="entry name" value="PTS_glc_srb_IIC"/>
    <property type="match status" value="1"/>
</dbReference>
<feature type="transmembrane region" description="Helical" evidence="1">
    <location>
        <begin position="136"/>
        <end position="159"/>
    </location>
</feature>
<dbReference type="PANTHER" id="PTHR40399">
    <property type="entry name" value="PTS SYSTEM GLUCITOL/SORBITOL-SPECIFIC EIIC COMPONENT"/>
    <property type="match status" value="1"/>
</dbReference>
<sequence length="186" mass="20493">MEMLTMAAEWFIGLFNEGGETFVGLLTGIGPTLVALMTAVYAVKNLIGEEKVNKFAAKIGGNIILRYTLLPIMAVFFLTNPMAYTFGTFLPERYKPAFYDAAVSFVHPILGLFPHANPAELFVYMGIANGIQELGLSLGALAIRYFVVGVIVILIRGIVTERITVWMMRKDGIELEGFDEFIQDAA</sequence>
<protein>
    <submittedName>
        <fullName evidence="2">PTS glucitol/sorbitol transporter subunit IIC</fullName>
    </submittedName>
</protein>
<dbReference type="EMBL" id="JAJFAT010000005">
    <property type="protein sequence ID" value="MCC3144631.1"/>
    <property type="molecule type" value="Genomic_DNA"/>
</dbReference>
<gene>
    <name evidence="2" type="ORF">LJ207_04735</name>
</gene>
<proteinExistence type="predicted"/>
<keyword evidence="1" id="KW-0472">Membrane</keyword>
<keyword evidence="1" id="KW-0812">Transmembrane</keyword>
<dbReference type="GO" id="GO:0009401">
    <property type="term" value="P:phosphoenolpyruvate-dependent sugar phosphotransferase system"/>
    <property type="evidence" value="ECO:0007669"/>
    <property type="project" value="InterPro"/>
</dbReference>
<reference evidence="2 3" key="1">
    <citation type="submission" date="2021-10" db="EMBL/GenBank/DDBJ databases">
        <authorList>
            <person name="Grouzdev D.S."/>
            <person name="Pantiukh K.S."/>
            <person name="Krutkina M.S."/>
        </authorList>
    </citation>
    <scope>NUCLEOTIDE SEQUENCE [LARGE SCALE GENOMIC DNA]</scope>
    <source>
        <strain evidence="2 3">Z-7514</strain>
    </source>
</reference>
<accession>A0AAW4X028</accession>
<evidence type="ECO:0000313" key="2">
    <source>
        <dbReference type="EMBL" id="MCC3144631.1"/>
    </source>
</evidence>
<dbReference type="GO" id="GO:0016020">
    <property type="term" value="C:membrane"/>
    <property type="evidence" value="ECO:0007669"/>
    <property type="project" value="InterPro"/>
</dbReference>
<evidence type="ECO:0000313" key="3">
    <source>
        <dbReference type="Proteomes" id="UP001199296"/>
    </source>
</evidence>
<organism evidence="2 3">
    <name type="scientific">Halanaerobium polyolivorans</name>
    <dbReference type="NCBI Taxonomy" id="2886943"/>
    <lineage>
        <taxon>Bacteria</taxon>
        <taxon>Bacillati</taxon>
        <taxon>Bacillota</taxon>
        <taxon>Clostridia</taxon>
        <taxon>Halanaerobiales</taxon>
        <taxon>Halanaerobiaceae</taxon>
        <taxon>Halanaerobium</taxon>
    </lineage>
</organism>
<dbReference type="AlphaFoldDB" id="A0AAW4X028"/>
<feature type="transmembrane region" description="Helical" evidence="1">
    <location>
        <begin position="63"/>
        <end position="86"/>
    </location>
</feature>